<dbReference type="EMBL" id="CP023445">
    <property type="protein sequence ID" value="ATE55595.1"/>
    <property type="molecule type" value="Genomic_DNA"/>
</dbReference>
<feature type="transmembrane region" description="Helical" evidence="6">
    <location>
        <begin position="175"/>
        <end position="192"/>
    </location>
</feature>
<dbReference type="GO" id="GO:0005886">
    <property type="term" value="C:plasma membrane"/>
    <property type="evidence" value="ECO:0007669"/>
    <property type="project" value="UniProtKB-SubCell"/>
</dbReference>
<evidence type="ECO:0000256" key="6">
    <source>
        <dbReference type="SAM" id="Phobius"/>
    </source>
</evidence>
<keyword evidence="3 6" id="KW-0812">Transmembrane</keyword>
<dbReference type="InterPro" id="IPR051461">
    <property type="entry name" value="UPF0750_membrane"/>
</dbReference>
<feature type="transmembrane region" description="Helical" evidence="6">
    <location>
        <begin position="12"/>
        <end position="31"/>
    </location>
</feature>
<reference evidence="7" key="1">
    <citation type="submission" date="2017-09" db="EMBL/GenBank/DDBJ databases">
        <title>Complete Genome Sequence of ansamitocin-producing Bacterium Actinosynnema pretiosum X47.</title>
        <authorList>
            <person name="Cao G."/>
            <person name="Zong G."/>
            <person name="Zhong C."/>
            <person name="Fu J."/>
        </authorList>
    </citation>
    <scope>NUCLEOTIDE SEQUENCE [LARGE SCALE GENOMIC DNA]</scope>
    <source>
        <strain evidence="7">X47</strain>
    </source>
</reference>
<proteinExistence type="predicted"/>
<keyword evidence="2" id="KW-1003">Cell membrane</keyword>
<evidence type="ECO:0000256" key="5">
    <source>
        <dbReference type="ARBA" id="ARBA00023136"/>
    </source>
</evidence>
<dbReference type="KEGG" id="apre:CNX65_21780"/>
<feature type="transmembrane region" description="Helical" evidence="6">
    <location>
        <begin position="51"/>
        <end position="72"/>
    </location>
</feature>
<organism evidence="7 8">
    <name type="scientific">Actinosynnema pretiosum</name>
    <dbReference type="NCBI Taxonomy" id="42197"/>
    <lineage>
        <taxon>Bacteria</taxon>
        <taxon>Bacillati</taxon>
        <taxon>Actinomycetota</taxon>
        <taxon>Actinomycetes</taxon>
        <taxon>Pseudonocardiales</taxon>
        <taxon>Pseudonocardiaceae</taxon>
        <taxon>Actinosynnema</taxon>
    </lineage>
</organism>
<dbReference type="Proteomes" id="UP000218505">
    <property type="component" value="Chromosome"/>
</dbReference>
<evidence type="ECO:0000313" key="7">
    <source>
        <dbReference type="EMBL" id="ATE55595.1"/>
    </source>
</evidence>
<evidence type="ECO:0008006" key="9">
    <source>
        <dbReference type="Google" id="ProtNLM"/>
    </source>
</evidence>
<keyword evidence="8" id="KW-1185">Reference proteome</keyword>
<sequence>MQQAPPKHSTAENVAGIVIGAFVASLGLFLLKSAGVVTGGTAGLVLLVGHLVDWPFAVVFTLLNAPFVALAWRRRGPRFVVASAVAVALLSASSLAHASYLRVDAINPLYAALLGNLAAGIGILFVFRHHASLGGFTIVALVCQDRFGWRAGYVLLALDAVVVAVSALFMPLEAVALSAAGAVVVNLVVSANHRPGRYPVAL</sequence>
<evidence type="ECO:0000256" key="2">
    <source>
        <dbReference type="ARBA" id="ARBA00022475"/>
    </source>
</evidence>
<gene>
    <name evidence="7" type="ORF">CNX65_21780</name>
</gene>
<dbReference type="PANTHER" id="PTHR33545:SF5">
    <property type="entry name" value="UPF0750 MEMBRANE PROTEIN YITT"/>
    <property type="match status" value="1"/>
</dbReference>
<name>A0A290Z9D5_9PSEU</name>
<protein>
    <recommendedName>
        <fullName evidence="9">YitT family protein</fullName>
    </recommendedName>
</protein>
<comment type="subcellular location">
    <subcellularLocation>
        <location evidence="1">Cell membrane</location>
        <topology evidence="1">Multi-pass membrane protein</topology>
    </subcellularLocation>
</comment>
<dbReference type="PANTHER" id="PTHR33545">
    <property type="entry name" value="UPF0750 MEMBRANE PROTEIN YITT-RELATED"/>
    <property type="match status" value="1"/>
</dbReference>
<evidence type="ECO:0000313" key="8">
    <source>
        <dbReference type="Proteomes" id="UP000218505"/>
    </source>
</evidence>
<evidence type="ECO:0000256" key="1">
    <source>
        <dbReference type="ARBA" id="ARBA00004651"/>
    </source>
</evidence>
<feature type="transmembrane region" description="Helical" evidence="6">
    <location>
        <begin position="109"/>
        <end position="127"/>
    </location>
</feature>
<keyword evidence="5 6" id="KW-0472">Membrane</keyword>
<dbReference type="Pfam" id="PF02588">
    <property type="entry name" value="YitT_membrane"/>
    <property type="match status" value="1"/>
</dbReference>
<evidence type="ECO:0000256" key="3">
    <source>
        <dbReference type="ARBA" id="ARBA00022692"/>
    </source>
</evidence>
<dbReference type="AlphaFoldDB" id="A0A290Z9D5"/>
<accession>A0A290Z9D5</accession>
<feature type="transmembrane region" description="Helical" evidence="6">
    <location>
        <begin position="147"/>
        <end position="169"/>
    </location>
</feature>
<keyword evidence="4 6" id="KW-1133">Transmembrane helix</keyword>
<evidence type="ECO:0000256" key="4">
    <source>
        <dbReference type="ARBA" id="ARBA00022989"/>
    </source>
</evidence>
<feature type="transmembrane region" description="Helical" evidence="6">
    <location>
        <begin position="79"/>
        <end position="103"/>
    </location>
</feature>
<dbReference type="InterPro" id="IPR003740">
    <property type="entry name" value="YitT"/>
</dbReference>